<protein>
    <recommendedName>
        <fullName evidence="5">Glycosyl transferase family 1</fullName>
    </recommendedName>
</protein>
<name>A0A1T2XKB0_9BACL</name>
<dbReference type="Pfam" id="PF00534">
    <property type="entry name" value="Glycos_transf_1"/>
    <property type="match status" value="1"/>
</dbReference>
<evidence type="ECO:0000313" key="3">
    <source>
        <dbReference type="EMBL" id="OPA80156.1"/>
    </source>
</evidence>
<dbReference type="AlphaFoldDB" id="A0A1T2XKB0"/>
<dbReference type="PANTHER" id="PTHR45947:SF3">
    <property type="entry name" value="SULFOQUINOVOSYL TRANSFERASE SQD2"/>
    <property type="match status" value="1"/>
</dbReference>
<evidence type="ECO:0008006" key="5">
    <source>
        <dbReference type="Google" id="ProtNLM"/>
    </source>
</evidence>
<dbReference type="CDD" id="cd03801">
    <property type="entry name" value="GT4_PimA-like"/>
    <property type="match status" value="1"/>
</dbReference>
<keyword evidence="4" id="KW-1185">Reference proteome</keyword>
<dbReference type="Proteomes" id="UP000190188">
    <property type="component" value="Unassembled WGS sequence"/>
</dbReference>
<evidence type="ECO:0000259" key="1">
    <source>
        <dbReference type="Pfam" id="PF00534"/>
    </source>
</evidence>
<organism evidence="3 4">
    <name type="scientific">Paenibacillus selenitireducens</name>
    <dbReference type="NCBI Taxonomy" id="1324314"/>
    <lineage>
        <taxon>Bacteria</taxon>
        <taxon>Bacillati</taxon>
        <taxon>Bacillota</taxon>
        <taxon>Bacilli</taxon>
        <taxon>Bacillales</taxon>
        <taxon>Paenibacillaceae</taxon>
        <taxon>Paenibacillus</taxon>
    </lineage>
</organism>
<dbReference type="SUPFAM" id="SSF53756">
    <property type="entry name" value="UDP-Glycosyltransferase/glycogen phosphorylase"/>
    <property type="match status" value="1"/>
</dbReference>
<dbReference type="InterPro" id="IPR001296">
    <property type="entry name" value="Glyco_trans_1"/>
</dbReference>
<evidence type="ECO:0000259" key="2">
    <source>
        <dbReference type="Pfam" id="PF13439"/>
    </source>
</evidence>
<dbReference type="InterPro" id="IPR028098">
    <property type="entry name" value="Glyco_trans_4-like_N"/>
</dbReference>
<dbReference type="OrthoDB" id="139410at2"/>
<reference evidence="3 4" key="1">
    <citation type="submission" date="2017-01" db="EMBL/GenBank/DDBJ databases">
        <title>Genome analysis of Paenibacillus selenitrireducens ES3-24.</title>
        <authorList>
            <person name="Xu D."/>
            <person name="Yao R."/>
            <person name="Zheng S."/>
        </authorList>
    </citation>
    <scope>NUCLEOTIDE SEQUENCE [LARGE SCALE GENOMIC DNA]</scope>
    <source>
        <strain evidence="3 4">ES3-24</strain>
    </source>
</reference>
<feature type="domain" description="Glycosyltransferase subfamily 4-like N-terminal" evidence="2">
    <location>
        <begin position="56"/>
        <end position="170"/>
    </location>
</feature>
<dbReference type="Gene3D" id="3.40.50.2000">
    <property type="entry name" value="Glycogen Phosphorylase B"/>
    <property type="match status" value="2"/>
</dbReference>
<evidence type="ECO:0000313" key="4">
    <source>
        <dbReference type="Proteomes" id="UP000190188"/>
    </source>
</evidence>
<dbReference type="GO" id="GO:0016757">
    <property type="term" value="F:glycosyltransferase activity"/>
    <property type="evidence" value="ECO:0007669"/>
    <property type="project" value="InterPro"/>
</dbReference>
<accession>A0A1T2XKB0</accession>
<comment type="caution">
    <text evidence="3">The sequence shown here is derived from an EMBL/GenBank/DDBJ whole genome shotgun (WGS) entry which is preliminary data.</text>
</comment>
<dbReference type="Pfam" id="PF13439">
    <property type="entry name" value="Glyco_transf_4"/>
    <property type="match status" value="1"/>
</dbReference>
<dbReference type="RefSeq" id="WP_078497504.1">
    <property type="nucleotide sequence ID" value="NZ_MSZX01000002.1"/>
</dbReference>
<dbReference type="InterPro" id="IPR050194">
    <property type="entry name" value="Glycosyltransferase_grp1"/>
</dbReference>
<dbReference type="PANTHER" id="PTHR45947">
    <property type="entry name" value="SULFOQUINOVOSYL TRANSFERASE SQD2"/>
    <property type="match status" value="1"/>
</dbReference>
<gene>
    <name evidence="3" type="ORF">BVG16_05260</name>
</gene>
<sequence length="387" mass="44782">MLRIAVVTPGSFPIPSVRSSSVERVVEHVVPLVSDRLSCVIFGRASKRVSHTGDVHGVPCYRVPYKNGRQYIEQVGKQLLRLKPDLIQVENRPRYVLALKKRMPKTPVWLYLHSVSFITKPSISPRKLLQCCHQADRIIVNSHFLKEYLVQRYAELEKKIYVNHLGVDLSQFASRWEAEELYLREKWLKQHGLTGRKVMMFVGRLKEQKGVHHLLRAMRSILAKEPSAMLVIVGGAYYGSHRKTTYVRQLERLAKRFAQHVRFVPYIPYHEIASWYRIADVIVVPSVRNEAFGLVNVEAMAAGIPVVATRSGGMREIVEHGVTGFLVDPRHLAKELERYITVLLGNPLLQEQMGRLGRQRVLEHFTWQHMADRWVDMIRFGMEPHRY</sequence>
<proteinExistence type="predicted"/>
<dbReference type="EMBL" id="MSZX01000002">
    <property type="protein sequence ID" value="OPA80156.1"/>
    <property type="molecule type" value="Genomic_DNA"/>
</dbReference>
<dbReference type="STRING" id="1324314.BVG16_05260"/>
<feature type="domain" description="Glycosyl transferase family 1" evidence="1">
    <location>
        <begin position="184"/>
        <end position="359"/>
    </location>
</feature>